<dbReference type="Proteomes" id="UP000057910">
    <property type="component" value="Unassembled WGS sequence"/>
</dbReference>
<sequence>MDISTVTAAIAGLKNAIDLARTAMDARDAAKLSDAKSAMLERLIEIQSQCFDLQQVNQQLLLDNQTAATRVAELQRKLDTVSDIRRDIDENFEVVVSVSGSTYLASKVAEGQSGKQLICATCAAAGTKSFLQRNSQARNQFVCSTHGPLAIW</sequence>
<dbReference type="AlphaFoldDB" id="A0ABD4DXA5"/>
<dbReference type="RefSeq" id="WP_060041114.1">
    <property type="nucleotide sequence ID" value="NZ_LPAD01000089.1"/>
</dbReference>
<comment type="caution">
    <text evidence="1">The sequence shown here is derived from an EMBL/GenBank/DDBJ whole genome shotgun (WGS) entry which is preliminary data.</text>
</comment>
<gene>
    <name evidence="1" type="ORF">WJ68_22080</name>
</gene>
<accession>A0ABD4DXA5</accession>
<protein>
    <submittedName>
        <fullName evidence="1">Uncharacterized protein</fullName>
    </submittedName>
</protein>
<organism evidence="1 2">
    <name type="scientific">Burkholderia ubonensis</name>
    <dbReference type="NCBI Taxonomy" id="101571"/>
    <lineage>
        <taxon>Bacteria</taxon>
        <taxon>Pseudomonadati</taxon>
        <taxon>Pseudomonadota</taxon>
        <taxon>Betaproteobacteria</taxon>
        <taxon>Burkholderiales</taxon>
        <taxon>Burkholderiaceae</taxon>
        <taxon>Burkholderia</taxon>
        <taxon>Burkholderia cepacia complex</taxon>
    </lineage>
</organism>
<evidence type="ECO:0000313" key="1">
    <source>
        <dbReference type="EMBL" id="KVN79391.1"/>
    </source>
</evidence>
<proteinExistence type="predicted"/>
<reference evidence="1 2" key="1">
    <citation type="submission" date="2015-11" db="EMBL/GenBank/DDBJ databases">
        <title>Expanding the genomic diversity of Burkholderia species for the development of highly accurate diagnostics.</title>
        <authorList>
            <person name="Sahl J."/>
            <person name="Keim P."/>
            <person name="Wagner D."/>
        </authorList>
    </citation>
    <scope>NUCLEOTIDE SEQUENCE [LARGE SCALE GENOMIC DNA]</scope>
    <source>
        <strain evidence="1 2">MSMB1585WGS</strain>
    </source>
</reference>
<evidence type="ECO:0000313" key="2">
    <source>
        <dbReference type="Proteomes" id="UP000057910"/>
    </source>
</evidence>
<name>A0ABD4DXA5_9BURK</name>
<dbReference type="EMBL" id="LPAD01000089">
    <property type="protein sequence ID" value="KVN79391.1"/>
    <property type="molecule type" value="Genomic_DNA"/>
</dbReference>